<dbReference type="Proteomes" id="UP000195729">
    <property type="component" value="Chromosome"/>
</dbReference>
<dbReference type="EMBL" id="CP015579">
    <property type="protein sequence ID" value="ARU93924.1"/>
    <property type="molecule type" value="Genomic_DNA"/>
</dbReference>
<proteinExistence type="predicted"/>
<evidence type="ECO:0000256" key="1">
    <source>
        <dbReference type="SAM" id="Phobius"/>
    </source>
</evidence>
<dbReference type="AlphaFoldDB" id="A0A1Y0L7B7"/>
<accession>A0A1Y0L7B7</accession>
<keyword evidence="1" id="KW-0472">Membrane</keyword>
<protein>
    <submittedName>
        <fullName evidence="2">Uncharacterized protein</fullName>
    </submittedName>
</protein>
<evidence type="ECO:0000313" key="3">
    <source>
        <dbReference type="EMBL" id="ARU97962.1"/>
    </source>
</evidence>
<keyword evidence="4" id="KW-1185">Reference proteome</keyword>
<feature type="transmembrane region" description="Helical" evidence="1">
    <location>
        <begin position="27"/>
        <end position="46"/>
    </location>
</feature>
<sequence length="130" mass="15024">MFCLLCLHFHSQNIRHFLKNKQNSPPAAYILSFFLILLAAIKIWGLKKIKYIALNSFQLFTAGEKLCNRRHFFCTRLRKFIAPGSEKIAPGSNHFCIILLHYSLWGFCYPFNISGMIVVASDSLCNNMIY</sequence>
<dbReference type="KEGG" id="tci:A7K98_09135"/>
<organism evidence="2 5">
    <name type="scientific">Tatumella citrea</name>
    <name type="common">Pantoea citrea</name>
    <dbReference type="NCBI Taxonomy" id="53336"/>
    <lineage>
        <taxon>Bacteria</taxon>
        <taxon>Pseudomonadati</taxon>
        <taxon>Pseudomonadota</taxon>
        <taxon>Gammaproteobacteria</taxon>
        <taxon>Enterobacterales</taxon>
        <taxon>Erwiniaceae</taxon>
        <taxon>Tatumella</taxon>
    </lineage>
</organism>
<evidence type="ECO:0000313" key="4">
    <source>
        <dbReference type="Proteomes" id="UP000195729"/>
    </source>
</evidence>
<dbReference type="Proteomes" id="UP000195814">
    <property type="component" value="Chromosome"/>
</dbReference>
<name>A0A1Y0L7B7_TATCI</name>
<gene>
    <name evidence="2" type="ORF">A7K98_09135</name>
    <name evidence="3" type="ORF">A7K99_09135</name>
</gene>
<evidence type="ECO:0000313" key="2">
    <source>
        <dbReference type="EMBL" id="ARU93924.1"/>
    </source>
</evidence>
<reference evidence="4 5" key="1">
    <citation type="submission" date="2016-05" db="EMBL/GenBank/DDBJ databases">
        <title>Complete genome sequence of two 2,5-diketo-D-glunonic acid producing strain Tatumella citrea.</title>
        <authorList>
            <person name="Duan C."/>
            <person name="Yang J."/>
            <person name="Yang S."/>
        </authorList>
    </citation>
    <scope>NUCLEOTIDE SEQUENCE [LARGE SCALE GENOMIC DNA]</scope>
    <source>
        <strain evidence="3 4">ATCC 39140</strain>
        <strain evidence="2 5">DSM 13699</strain>
    </source>
</reference>
<keyword evidence="1" id="KW-1133">Transmembrane helix</keyword>
<dbReference type="EMBL" id="CP015581">
    <property type="protein sequence ID" value="ARU97962.1"/>
    <property type="molecule type" value="Genomic_DNA"/>
</dbReference>
<evidence type="ECO:0000313" key="5">
    <source>
        <dbReference type="Proteomes" id="UP000195814"/>
    </source>
</evidence>
<keyword evidence="1" id="KW-0812">Transmembrane</keyword>